<evidence type="ECO:0000313" key="1">
    <source>
        <dbReference type="EMBL" id="QTA90708.1"/>
    </source>
</evidence>
<gene>
    <name evidence="1" type="ORF">dnm_067690</name>
</gene>
<reference evidence="1" key="1">
    <citation type="journal article" date="2021" name="Microb. Physiol.">
        <title>Proteogenomic Insights into the Physiology of Marine, Sulfate-Reducing, Filamentous Desulfonema limicola and Desulfonema magnum.</title>
        <authorList>
            <person name="Schnaars V."/>
            <person name="Wohlbrand L."/>
            <person name="Scheve S."/>
            <person name="Hinrichs C."/>
            <person name="Reinhardt R."/>
            <person name="Rabus R."/>
        </authorList>
    </citation>
    <scope>NUCLEOTIDE SEQUENCE</scope>
    <source>
        <strain evidence="1">4be13</strain>
    </source>
</reference>
<keyword evidence="2" id="KW-1185">Reference proteome</keyword>
<organism evidence="1 2">
    <name type="scientific">Desulfonema magnum</name>
    <dbReference type="NCBI Taxonomy" id="45655"/>
    <lineage>
        <taxon>Bacteria</taxon>
        <taxon>Pseudomonadati</taxon>
        <taxon>Thermodesulfobacteriota</taxon>
        <taxon>Desulfobacteria</taxon>
        <taxon>Desulfobacterales</taxon>
        <taxon>Desulfococcaceae</taxon>
        <taxon>Desulfonema</taxon>
    </lineage>
</organism>
<sequence>MVIHVTQTGKTGYALPDPSGVPAFRNFYIYLRYLFIVLNTTKKICDF</sequence>
<dbReference type="EMBL" id="CP061800">
    <property type="protein sequence ID" value="QTA90708.1"/>
    <property type="molecule type" value="Genomic_DNA"/>
</dbReference>
<accession>A0A975BSP6</accession>
<dbReference type="KEGG" id="dmm:dnm_067690"/>
<name>A0A975BSP6_9BACT</name>
<protein>
    <submittedName>
        <fullName evidence="1">Uncharacterized protein</fullName>
    </submittedName>
</protein>
<proteinExistence type="predicted"/>
<dbReference type="Proteomes" id="UP000663722">
    <property type="component" value="Chromosome"/>
</dbReference>
<dbReference type="AlphaFoldDB" id="A0A975BSP6"/>
<evidence type="ECO:0000313" key="2">
    <source>
        <dbReference type="Proteomes" id="UP000663722"/>
    </source>
</evidence>